<name>A0A816YKR2_9BILA</name>
<dbReference type="InterPro" id="IPR001258">
    <property type="entry name" value="NHL_repeat"/>
</dbReference>
<evidence type="ECO:0000256" key="1">
    <source>
        <dbReference type="ARBA" id="ARBA00022729"/>
    </source>
</evidence>
<keyword evidence="3" id="KW-0325">Glycoprotein</keyword>
<proteinExistence type="predicted"/>
<dbReference type="PROSITE" id="PS51125">
    <property type="entry name" value="NHL"/>
    <property type="match status" value="2"/>
</dbReference>
<dbReference type="Proteomes" id="UP000663855">
    <property type="component" value="Unassembled WGS sequence"/>
</dbReference>
<reference evidence="7" key="1">
    <citation type="submission" date="2021-02" db="EMBL/GenBank/DDBJ databases">
        <authorList>
            <person name="Nowell W R."/>
        </authorList>
    </citation>
    <scope>NUCLEOTIDE SEQUENCE</scope>
</reference>
<sequence>MMTSALQQKTCPVCQNGVATCNGCQKRFCIPHFTEHRQELDRRMDEVVHKHNQLLEAFNLQGNAHHLQSQINEWEKKSIEKIKIAAEEARADLQTFTNRRKHQIKNLLDNMTEQLKSSQAAAIHTEKELDEWMHKLMELRQMLERPQNIEVVEDEAARSFICLIKVIEKPNIGRYPTINPTEVEARPQIQTIATVLPIHSVNIPLSAKWLQNGVTVAGGNGQGSGLNQLSYPYSLSVDDDDTIYITDLRNQRVVEWKCGAKTGHVVAGGNGRGRRNDQLDCPTDVILDKKNDSLIICDSGNKRVVRWPRQNGVCGETIIPSISCERLTMDDEGFLYISCPTENVVRKWQVDDNSLKTVAGGNGRGDRLDQLNWPTFIFVDRDHSLYVSEWNNNRVMKWMKDAKEGTVITGGHKYGTYMAPLSGPAGLLVDQLGTIYVADHRNNRVICWSKGKKTPSIVVGGNGHGEQGSQLDGPEGLSFNRRGDLYVVDRGNCRVQRFSIEGCT</sequence>
<evidence type="ECO:0000256" key="2">
    <source>
        <dbReference type="ARBA" id="ARBA00022737"/>
    </source>
</evidence>
<dbReference type="Gene3D" id="2.120.10.30">
    <property type="entry name" value="TolB, C-terminal domain"/>
    <property type="match status" value="2"/>
</dbReference>
<dbReference type="CDD" id="cd05819">
    <property type="entry name" value="NHL"/>
    <property type="match status" value="1"/>
</dbReference>
<dbReference type="SUPFAM" id="SSF101898">
    <property type="entry name" value="NHL repeat"/>
    <property type="match status" value="1"/>
</dbReference>
<keyword evidence="2" id="KW-0677">Repeat</keyword>
<dbReference type="Proteomes" id="UP000663824">
    <property type="component" value="Unassembled WGS sequence"/>
</dbReference>
<dbReference type="Proteomes" id="UP000681967">
    <property type="component" value="Unassembled WGS sequence"/>
</dbReference>
<evidence type="ECO:0000313" key="7">
    <source>
        <dbReference type="EMBL" id="CAF2163615.1"/>
    </source>
</evidence>
<feature type="repeat" description="NHL" evidence="4">
    <location>
        <begin position="420"/>
        <end position="451"/>
    </location>
</feature>
<evidence type="ECO:0000256" key="3">
    <source>
        <dbReference type="ARBA" id="ARBA00023180"/>
    </source>
</evidence>
<evidence type="ECO:0000313" key="6">
    <source>
        <dbReference type="EMBL" id="CAF1571972.1"/>
    </source>
</evidence>
<dbReference type="EMBL" id="CAJOBH010000126">
    <property type="protein sequence ID" value="CAF3762976.1"/>
    <property type="molecule type" value="Genomic_DNA"/>
</dbReference>
<dbReference type="InterPro" id="IPR011042">
    <property type="entry name" value="6-blade_b-propeller_TolB-like"/>
</dbReference>
<evidence type="ECO:0000313" key="9">
    <source>
        <dbReference type="EMBL" id="CAF3793296.1"/>
    </source>
</evidence>
<dbReference type="EMBL" id="CAJNOV010015376">
    <property type="protein sequence ID" value="CAF1571972.1"/>
    <property type="molecule type" value="Genomic_DNA"/>
</dbReference>
<evidence type="ECO:0000313" key="10">
    <source>
        <dbReference type="EMBL" id="CAF3793312.1"/>
    </source>
</evidence>
<dbReference type="GO" id="GO:0005576">
    <property type="term" value="C:extracellular region"/>
    <property type="evidence" value="ECO:0007669"/>
    <property type="project" value="TreeGrafter"/>
</dbReference>
<accession>A0A816YKR2</accession>
<protein>
    <submittedName>
        <fullName evidence="7">Uncharacterized protein</fullName>
    </submittedName>
</protein>
<evidence type="ECO:0000313" key="8">
    <source>
        <dbReference type="EMBL" id="CAF3762976.1"/>
    </source>
</evidence>
<dbReference type="EMBL" id="CAJOBJ010000085">
    <property type="protein sequence ID" value="CAF3793312.1"/>
    <property type="molecule type" value="Genomic_DNA"/>
</dbReference>
<dbReference type="EMBL" id="CAJOBI010000093">
    <property type="protein sequence ID" value="CAF3793296.1"/>
    <property type="molecule type" value="Genomic_DNA"/>
</dbReference>
<gene>
    <name evidence="8" type="ORF">BYL167_LOCUS967</name>
    <name evidence="6" type="ORF">CJN711_LOCUS32037</name>
    <name evidence="10" type="ORF">GIL414_LOCUS672</name>
    <name evidence="7" type="ORF">MBJ925_LOCUS33340</name>
    <name evidence="9" type="ORF">SMN809_LOCUS757</name>
</gene>
<dbReference type="Pfam" id="PF01436">
    <property type="entry name" value="NHL"/>
    <property type="match status" value="2"/>
</dbReference>
<dbReference type="Proteomes" id="UP000681720">
    <property type="component" value="Unassembled WGS sequence"/>
</dbReference>
<dbReference type="Proteomes" id="UP000676336">
    <property type="component" value="Unassembled WGS sequence"/>
</dbReference>
<evidence type="ECO:0000256" key="5">
    <source>
        <dbReference type="SAM" id="Coils"/>
    </source>
</evidence>
<evidence type="ECO:0000256" key="4">
    <source>
        <dbReference type="PROSITE-ProRule" id="PRU00504"/>
    </source>
</evidence>
<evidence type="ECO:0000313" key="11">
    <source>
        <dbReference type="Proteomes" id="UP000663824"/>
    </source>
</evidence>
<keyword evidence="5" id="KW-0175">Coiled coil</keyword>
<keyword evidence="1" id="KW-0732">Signal</keyword>
<feature type="coiled-coil region" evidence="5">
    <location>
        <begin position="37"/>
        <end position="128"/>
    </location>
</feature>
<organism evidence="7 11">
    <name type="scientific">Rotaria magnacalcarata</name>
    <dbReference type="NCBI Taxonomy" id="392030"/>
    <lineage>
        <taxon>Eukaryota</taxon>
        <taxon>Metazoa</taxon>
        <taxon>Spiralia</taxon>
        <taxon>Gnathifera</taxon>
        <taxon>Rotifera</taxon>
        <taxon>Eurotatoria</taxon>
        <taxon>Bdelloidea</taxon>
        <taxon>Philodinida</taxon>
        <taxon>Philodinidae</taxon>
        <taxon>Rotaria</taxon>
    </lineage>
</organism>
<comment type="caution">
    <text evidence="7">The sequence shown here is derived from an EMBL/GenBank/DDBJ whole genome shotgun (WGS) entry which is preliminary data.</text>
</comment>
<feature type="repeat" description="NHL" evidence="4">
    <location>
        <begin position="464"/>
        <end position="501"/>
    </location>
</feature>
<dbReference type="PANTHER" id="PTHR10680">
    <property type="entry name" value="PEPTIDYL-GLYCINE ALPHA-AMIDATING MONOOXYGENASE"/>
    <property type="match status" value="1"/>
</dbReference>
<dbReference type="PANTHER" id="PTHR10680:SF14">
    <property type="entry name" value="PEPTIDYL-GLYCINE ALPHA-AMIDATING MONOOXYGENASE"/>
    <property type="match status" value="1"/>
</dbReference>
<dbReference type="AlphaFoldDB" id="A0A816YKR2"/>
<dbReference type="EMBL" id="CAJNRE010018311">
    <property type="protein sequence ID" value="CAF2163615.1"/>
    <property type="molecule type" value="Genomic_DNA"/>
</dbReference>